<protein>
    <submittedName>
        <fullName evidence="15">YadA-like family protein</fullName>
    </submittedName>
</protein>
<evidence type="ECO:0000256" key="6">
    <source>
        <dbReference type="ARBA" id="ARBA00022692"/>
    </source>
</evidence>
<dbReference type="Gene3D" id="1.20.5.2280">
    <property type="match status" value="2"/>
</dbReference>
<feature type="domain" description="Trimeric autotransporter adhesin YadA-like stalk" evidence="14">
    <location>
        <begin position="309"/>
        <end position="353"/>
    </location>
</feature>
<feature type="domain" description="Trimeric autotransporter adhesin YadA-like head" evidence="13">
    <location>
        <begin position="739"/>
        <end position="763"/>
    </location>
</feature>
<evidence type="ECO:0000256" key="7">
    <source>
        <dbReference type="ARBA" id="ARBA00022729"/>
    </source>
</evidence>
<dbReference type="Gene3D" id="2.150.10.10">
    <property type="entry name" value="Serralysin-like metalloprotease, C-terminal"/>
    <property type="match status" value="5"/>
</dbReference>
<evidence type="ECO:0000313" key="15">
    <source>
        <dbReference type="EMBL" id="MDA7023943.1"/>
    </source>
</evidence>
<keyword evidence="5" id="KW-1134">Transmembrane beta strand</keyword>
<dbReference type="InterPro" id="IPR045584">
    <property type="entry name" value="Pilin-like"/>
</dbReference>
<feature type="domain" description="Trimeric autotransporter adhesin YadA-like stalk" evidence="14">
    <location>
        <begin position="36"/>
        <end position="80"/>
    </location>
</feature>
<comment type="caution">
    <text evidence="15">The sequence shown here is derived from an EMBL/GenBank/DDBJ whole genome shotgun (WGS) entry which is preliminary data.</text>
</comment>
<dbReference type="InterPro" id="IPR008640">
    <property type="entry name" value="Adhesin_Head_dom"/>
</dbReference>
<dbReference type="Proteomes" id="UP001212337">
    <property type="component" value="Unassembled WGS sequence"/>
</dbReference>
<dbReference type="InterPro" id="IPR005594">
    <property type="entry name" value="YadA_C"/>
</dbReference>
<feature type="domain" description="Trimeric autotransporter adhesin YadA-like stalk" evidence="14">
    <location>
        <begin position="472"/>
        <end position="508"/>
    </location>
</feature>
<sequence length="907" mass="85832">AAVATTGATIGGVAYTFAGAAPASVVSVGSVGAERQITNVAAGQISGTSTDAINGSQLFATNQQVTANTTNIANNTTAINTLNSGGGIKYFHTNSTLADSSATGSDATAAGANAQALNASDIALGANTTASGGNSLAAGSGASASAAGSVSLGNGSLANSADAVAIGTSAQATGGKAVSIGAGNIATGNGAVAIGDPNTATGTGAVAMGADNTANGQGSVALGNLSQANEAGSIALGDAATVAVGATQGLALGSGATSSNAGAVALGANSTTAAAVGTSGATIGGVTYTFAGATPGSVVSVGSVGAERQITNVAAGQISGTSTDAINGSQLFATNQQVTTNTTNIAGNTTAINSFNSGAGIKYFHTSSTLADSAATGLDSIAIGPQAQASAAQSFAAGAGALASSTGSVALGNLASVSVNGGVALGQGSVSDRAIAPASGAIPAGSSTLAYDTTDATLLGALSLGSAGQYRQLINLADGTSAQDAVTLRQLGGAVGSLSSTGSMFFHANSVNPQDSLAIGQNAIAVGPATVVNADNGIGMGNNAVVSQAATGGIALGGNSQVLMASGVAIGTQAQAQGEQSVALGAGAVASHASSVALGSGSITTVGAQAGYTATGLTTLQTSVGEVGVGTAQGSRQITGVAAGSAPNDAVNVSQLGGAITQANQYTDTAVNNIGGNVSQVLNDVTNIKNGTEGMFQVNNTSALPTPAATGTDAVAGGAGSQASGNKSTAIGTSAKSGGEQAVAVGNGATATATNSVALGANSTATRDNSVSVGAAGSERQITHVAAATQGTDAVNFDQLNSISANTTNNANNYTDQRFSQLNSDLKKQDRVLSAGIAGAMAMASLPQPYVAGASMTALGAATYRGQGALSFGVSRVSDNGHWVAKLQASTTTQGNFGVGVGVGYQW</sequence>
<evidence type="ECO:0000256" key="3">
    <source>
        <dbReference type="ARBA" id="ARBA00005848"/>
    </source>
</evidence>
<feature type="domain" description="Trimeric autotransporter adhesin YadA-like head" evidence="13">
    <location>
        <begin position="709"/>
        <end position="735"/>
    </location>
</feature>
<feature type="region of interest" description="Disordered" evidence="11">
    <location>
        <begin position="709"/>
        <end position="734"/>
    </location>
</feature>
<feature type="domain" description="Trimeric autotransporter adhesin YadA-like head" evidence="13">
    <location>
        <begin position="214"/>
        <end position="238"/>
    </location>
</feature>
<evidence type="ECO:0000256" key="1">
    <source>
        <dbReference type="ARBA" id="ARBA00004241"/>
    </source>
</evidence>
<proteinExistence type="inferred from homology"/>
<feature type="domain" description="Trimeric autotransporter adhesin YadA-like head" evidence="13">
    <location>
        <begin position="186"/>
        <end position="211"/>
    </location>
</feature>
<evidence type="ECO:0000259" key="12">
    <source>
        <dbReference type="Pfam" id="PF03895"/>
    </source>
</evidence>
<dbReference type="Gene3D" id="3.30.1300.30">
    <property type="entry name" value="GSPII I/J protein-like"/>
    <property type="match status" value="1"/>
</dbReference>
<feature type="domain" description="Trimeric autotransporter adhesin YadA-like head" evidence="13">
    <location>
        <begin position="158"/>
        <end position="183"/>
    </location>
</feature>
<evidence type="ECO:0000313" key="16">
    <source>
        <dbReference type="Proteomes" id="UP001212337"/>
    </source>
</evidence>
<accession>A0ABT4WV67</accession>
<keyword evidence="8" id="KW-0653">Protein transport</keyword>
<evidence type="ECO:0000256" key="4">
    <source>
        <dbReference type="ARBA" id="ARBA00022448"/>
    </source>
</evidence>
<evidence type="ECO:0000256" key="10">
    <source>
        <dbReference type="ARBA" id="ARBA00023237"/>
    </source>
</evidence>
<dbReference type="Gene3D" id="1.20.5.170">
    <property type="match status" value="2"/>
</dbReference>
<evidence type="ECO:0000259" key="14">
    <source>
        <dbReference type="Pfam" id="PF05662"/>
    </source>
</evidence>
<evidence type="ECO:0000256" key="8">
    <source>
        <dbReference type="ARBA" id="ARBA00022927"/>
    </source>
</evidence>
<gene>
    <name evidence="15" type="ORF">PI499_18930</name>
</gene>
<dbReference type="Pfam" id="PF05662">
    <property type="entry name" value="YadA_stalk"/>
    <property type="match status" value="5"/>
</dbReference>
<keyword evidence="6" id="KW-0812">Transmembrane</keyword>
<evidence type="ECO:0000256" key="9">
    <source>
        <dbReference type="ARBA" id="ARBA00023136"/>
    </source>
</evidence>
<feature type="domain" description="Trimeric autotransporter adhesin YadA-like head" evidence="13">
    <location>
        <begin position="403"/>
        <end position="429"/>
    </location>
</feature>
<dbReference type="Pfam" id="PF03895">
    <property type="entry name" value="YadA_anchor"/>
    <property type="match status" value="1"/>
</dbReference>
<feature type="compositionally biased region" description="Low complexity" evidence="11">
    <location>
        <begin position="709"/>
        <end position="725"/>
    </location>
</feature>
<evidence type="ECO:0000256" key="2">
    <source>
        <dbReference type="ARBA" id="ARBA00004442"/>
    </source>
</evidence>
<name>A0ABT4WV67_PSEFR</name>
<feature type="domain" description="Trimeric autotransporter adhesin YadA-like head" evidence="13">
    <location>
        <begin position="518"/>
        <end position="544"/>
    </location>
</feature>
<evidence type="ECO:0000256" key="11">
    <source>
        <dbReference type="SAM" id="MobiDB-lite"/>
    </source>
</evidence>
<dbReference type="SUPFAM" id="SSF101967">
    <property type="entry name" value="Adhesin YadA, collagen-binding domain"/>
    <property type="match status" value="6"/>
</dbReference>
<comment type="similarity">
    <text evidence="3">Belongs to the autotransporter-2 (AT-2) (TC 1.B.40) family.</text>
</comment>
<dbReference type="Pfam" id="PF05658">
    <property type="entry name" value="YadA_head"/>
    <property type="match status" value="12"/>
</dbReference>
<comment type="subcellular location">
    <subcellularLocation>
        <location evidence="2">Cell outer membrane</location>
    </subcellularLocation>
    <subcellularLocation>
        <location evidence="1">Cell surface</location>
    </subcellularLocation>
</comment>
<dbReference type="CDD" id="cd12820">
    <property type="entry name" value="LbR_YadA-like"/>
    <property type="match status" value="1"/>
</dbReference>
<keyword evidence="7" id="KW-0732">Signal</keyword>
<dbReference type="Gene3D" id="2.60.40.4050">
    <property type="match status" value="2"/>
</dbReference>
<dbReference type="EMBL" id="JAQJVI010000033">
    <property type="protein sequence ID" value="MDA7023943.1"/>
    <property type="molecule type" value="Genomic_DNA"/>
</dbReference>
<dbReference type="InterPro" id="IPR011049">
    <property type="entry name" value="Serralysin-like_metalloprot_C"/>
</dbReference>
<reference evidence="15 16" key="1">
    <citation type="submission" date="2023-01" db="EMBL/GenBank/DDBJ databases">
        <title>Effects of deletion of Siderophore biosynthase gene in Pseudomonas fragi on quorum sensing and spoliage ability.</title>
        <authorList>
            <person name="Cui F."/>
            <person name="Wang D."/>
            <person name="Liu J."/>
            <person name="Wang Q."/>
            <person name="Li T."/>
            <person name="Li J."/>
        </authorList>
    </citation>
    <scope>NUCLEOTIDE SEQUENCE [LARGE SCALE GENOMIC DNA]</scope>
    <source>
        <strain evidence="15 16">MS-10</strain>
    </source>
</reference>
<feature type="domain" description="Trimeric autotransporter adhesin YadA-like stalk" evidence="14">
    <location>
        <begin position="781"/>
        <end position="819"/>
    </location>
</feature>
<keyword evidence="9" id="KW-0472">Membrane</keyword>
<organism evidence="15 16">
    <name type="scientific">Pseudomonas fragi</name>
    <dbReference type="NCBI Taxonomy" id="296"/>
    <lineage>
        <taxon>Bacteria</taxon>
        <taxon>Pseudomonadati</taxon>
        <taxon>Pseudomonadota</taxon>
        <taxon>Gammaproteobacteria</taxon>
        <taxon>Pseudomonadales</taxon>
        <taxon>Pseudomonadaceae</taxon>
        <taxon>Pseudomonas</taxon>
    </lineage>
</organism>
<feature type="domain" description="Trimeric autotransporter adhesin YadA-like head" evidence="13">
    <location>
        <begin position="130"/>
        <end position="156"/>
    </location>
</feature>
<feature type="domain" description="Trimeric autotransporter adhesin YadA-like head" evidence="13">
    <location>
        <begin position="247"/>
        <end position="270"/>
    </location>
</feature>
<feature type="domain" description="Trimeric autotransporter adhesin YadA-like head" evidence="13">
    <location>
        <begin position="375"/>
        <end position="401"/>
    </location>
</feature>
<dbReference type="InterPro" id="IPR008635">
    <property type="entry name" value="Coiled_stalk_dom"/>
</dbReference>
<evidence type="ECO:0000259" key="13">
    <source>
        <dbReference type="Pfam" id="PF05658"/>
    </source>
</evidence>
<evidence type="ECO:0000256" key="5">
    <source>
        <dbReference type="ARBA" id="ARBA00022452"/>
    </source>
</evidence>
<feature type="non-terminal residue" evidence="15">
    <location>
        <position position="1"/>
    </location>
</feature>
<keyword evidence="4" id="KW-0813">Transport</keyword>
<keyword evidence="10" id="KW-0998">Cell outer membrane</keyword>
<feature type="domain" description="Trimeric autotransporter adhesin YadA-like C-terminal membrane anchor" evidence="12">
    <location>
        <begin position="847"/>
        <end position="907"/>
    </location>
</feature>
<keyword evidence="16" id="KW-1185">Reference proteome</keyword>
<feature type="domain" description="Trimeric autotransporter adhesin YadA-like head" evidence="13">
    <location>
        <begin position="576"/>
        <end position="602"/>
    </location>
</feature>
<dbReference type="RefSeq" id="WP_271351008.1">
    <property type="nucleotide sequence ID" value="NZ_JAQJVI010000033.1"/>
</dbReference>
<dbReference type="SUPFAM" id="SSF54523">
    <property type="entry name" value="Pili subunits"/>
    <property type="match status" value="1"/>
</dbReference>
<feature type="domain" description="Trimeric autotransporter adhesin YadA-like head" evidence="13">
    <location>
        <begin position="102"/>
        <end position="128"/>
    </location>
</feature>
<feature type="domain" description="Trimeric autotransporter adhesin YadA-like stalk" evidence="14">
    <location>
        <begin position="637"/>
        <end position="676"/>
    </location>
</feature>